<dbReference type="Proteomes" id="UP001432062">
    <property type="component" value="Chromosome"/>
</dbReference>
<proteinExistence type="predicted"/>
<accession>A0ABZ1YMH6</accession>
<sequence>MKKTVNVVASLRSACAAGLPQRPQTKVIMASVWRRLCQPKISM</sequence>
<protein>
    <submittedName>
        <fullName evidence="1">Uncharacterized protein</fullName>
    </submittedName>
</protein>
<evidence type="ECO:0000313" key="1">
    <source>
        <dbReference type="EMBL" id="WUV43117.1"/>
    </source>
</evidence>
<evidence type="ECO:0000313" key="2">
    <source>
        <dbReference type="Proteomes" id="UP001432062"/>
    </source>
</evidence>
<organism evidence="1 2">
    <name type="scientific">Nocardia vinacea</name>
    <dbReference type="NCBI Taxonomy" id="96468"/>
    <lineage>
        <taxon>Bacteria</taxon>
        <taxon>Bacillati</taxon>
        <taxon>Actinomycetota</taxon>
        <taxon>Actinomycetes</taxon>
        <taxon>Mycobacteriales</taxon>
        <taxon>Nocardiaceae</taxon>
        <taxon>Nocardia</taxon>
    </lineage>
</organism>
<dbReference type="RefSeq" id="WP_329405668.1">
    <property type="nucleotide sequence ID" value="NZ_CP109441.1"/>
</dbReference>
<name>A0ABZ1YMH6_9NOCA</name>
<reference evidence="1" key="1">
    <citation type="submission" date="2022-10" db="EMBL/GenBank/DDBJ databases">
        <title>The complete genomes of actinobacterial strains from the NBC collection.</title>
        <authorList>
            <person name="Joergensen T.S."/>
            <person name="Alvarez Arevalo M."/>
            <person name="Sterndorff E.B."/>
            <person name="Faurdal D."/>
            <person name="Vuksanovic O."/>
            <person name="Mourched A.-S."/>
            <person name="Charusanti P."/>
            <person name="Shaw S."/>
            <person name="Blin K."/>
            <person name="Weber T."/>
        </authorList>
    </citation>
    <scope>NUCLEOTIDE SEQUENCE</scope>
    <source>
        <strain evidence="1">NBC_01482</strain>
    </source>
</reference>
<gene>
    <name evidence="1" type="ORF">OG563_28255</name>
</gene>
<dbReference type="EMBL" id="CP109441">
    <property type="protein sequence ID" value="WUV43117.1"/>
    <property type="molecule type" value="Genomic_DNA"/>
</dbReference>
<keyword evidence="2" id="KW-1185">Reference proteome</keyword>